<dbReference type="EMBL" id="JAGGMS010000001">
    <property type="protein sequence ID" value="MBP2182065.1"/>
    <property type="molecule type" value="Genomic_DNA"/>
</dbReference>
<dbReference type="Proteomes" id="UP000741013">
    <property type="component" value="Unassembled WGS sequence"/>
</dbReference>
<protein>
    <submittedName>
        <fullName evidence="1">Uncharacterized protein</fullName>
    </submittedName>
</protein>
<name>A0ABS4PRM1_9PSEU</name>
<reference evidence="1 2" key="1">
    <citation type="submission" date="2021-03" db="EMBL/GenBank/DDBJ databases">
        <title>Sequencing the genomes of 1000 actinobacteria strains.</title>
        <authorList>
            <person name="Klenk H.-P."/>
        </authorList>
    </citation>
    <scope>NUCLEOTIDE SEQUENCE [LARGE SCALE GENOMIC DNA]</scope>
    <source>
        <strain evidence="1 2">DSM 45510</strain>
    </source>
</reference>
<organism evidence="1 2">
    <name type="scientific">Amycolatopsis magusensis</name>
    <dbReference type="NCBI Taxonomy" id="882444"/>
    <lineage>
        <taxon>Bacteria</taxon>
        <taxon>Bacillati</taxon>
        <taxon>Actinomycetota</taxon>
        <taxon>Actinomycetes</taxon>
        <taxon>Pseudonocardiales</taxon>
        <taxon>Pseudonocardiaceae</taxon>
        <taxon>Amycolatopsis</taxon>
    </lineage>
</organism>
<dbReference type="NCBIfam" id="NF038206">
    <property type="entry name" value="RGCVC_fam"/>
    <property type="match status" value="1"/>
</dbReference>
<proteinExistence type="predicted"/>
<gene>
    <name evidence="1" type="ORF">JOM49_003591</name>
</gene>
<keyword evidence="2" id="KW-1185">Reference proteome</keyword>
<evidence type="ECO:0000313" key="2">
    <source>
        <dbReference type="Proteomes" id="UP000741013"/>
    </source>
</evidence>
<dbReference type="RefSeq" id="WP_209665411.1">
    <property type="nucleotide sequence ID" value="NZ_JAGGMS010000001.1"/>
</dbReference>
<sequence>MNSPIAEAVETRSSNACPACSHPLDAHDTLGTRYCTATVSSRLDRGCICPREVRTGKPDAKR</sequence>
<evidence type="ECO:0000313" key="1">
    <source>
        <dbReference type="EMBL" id="MBP2182065.1"/>
    </source>
</evidence>
<comment type="caution">
    <text evidence="1">The sequence shown here is derived from an EMBL/GenBank/DDBJ whole genome shotgun (WGS) entry which is preliminary data.</text>
</comment>
<accession>A0ABS4PRM1</accession>